<dbReference type="GO" id="GO:0006508">
    <property type="term" value="P:proteolysis"/>
    <property type="evidence" value="ECO:0007669"/>
    <property type="project" value="InterPro"/>
</dbReference>
<dbReference type="GeneID" id="117643250"/>
<dbReference type="PANTHER" id="PTHR12994">
    <property type="entry name" value="SECERNIN"/>
    <property type="match status" value="1"/>
</dbReference>
<proteinExistence type="inferred from homology"/>
<keyword evidence="2" id="KW-1185">Reference proteome</keyword>
<dbReference type="GO" id="GO:0070004">
    <property type="term" value="F:cysteine-type exopeptidase activity"/>
    <property type="evidence" value="ECO:0007669"/>
    <property type="project" value="InterPro"/>
</dbReference>
<evidence type="ECO:0000313" key="2">
    <source>
        <dbReference type="Proteomes" id="UP000515158"/>
    </source>
</evidence>
<dbReference type="Pfam" id="PF03577">
    <property type="entry name" value="Peptidase_C69"/>
    <property type="match status" value="1"/>
</dbReference>
<gene>
    <name evidence="3" type="primary">LOC117643250</name>
</gene>
<organism evidence="3">
    <name type="scientific">Thrips palmi</name>
    <name type="common">Melon thrips</name>
    <dbReference type="NCBI Taxonomy" id="161013"/>
    <lineage>
        <taxon>Eukaryota</taxon>
        <taxon>Metazoa</taxon>
        <taxon>Ecdysozoa</taxon>
        <taxon>Arthropoda</taxon>
        <taxon>Hexapoda</taxon>
        <taxon>Insecta</taxon>
        <taxon>Pterygota</taxon>
        <taxon>Neoptera</taxon>
        <taxon>Paraneoptera</taxon>
        <taxon>Thysanoptera</taxon>
        <taxon>Terebrantia</taxon>
        <taxon>Thripoidea</taxon>
        <taxon>Thripidae</taxon>
        <taxon>Thrips</taxon>
    </lineage>
</organism>
<dbReference type="AlphaFoldDB" id="A0A6P8YLD3"/>
<evidence type="ECO:0000313" key="3">
    <source>
        <dbReference type="RefSeq" id="XP_034237895.1"/>
    </source>
</evidence>
<name>A0A6P8YLD3_THRPL</name>
<dbReference type="PANTHER" id="PTHR12994:SF17">
    <property type="entry name" value="LD30995P"/>
    <property type="match status" value="1"/>
</dbReference>
<dbReference type="Gene3D" id="3.60.60.10">
    <property type="entry name" value="Penicillin V Acylase, Chain A"/>
    <property type="match status" value="1"/>
</dbReference>
<reference evidence="3" key="1">
    <citation type="submission" date="2025-08" db="UniProtKB">
        <authorList>
            <consortium name="RefSeq"/>
        </authorList>
    </citation>
    <scope>IDENTIFICATION</scope>
    <source>
        <tissue evidence="3">Total insect</tissue>
    </source>
</reference>
<dbReference type="InterPro" id="IPR005322">
    <property type="entry name" value="Peptidase_C69"/>
</dbReference>
<dbReference type="KEGG" id="tpal:117643250"/>
<dbReference type="Proteomes" id="UP000515158">
    <property type="component" value="Unplaced"/>
</dbReference>
<protein>
    <submittedName>
        <fullName evidence="3">Secernin-2 isoform X1</fullName>
    </submittedName>
</protein>
<accession>A0A6P8YLD3</accession>
<dbReference type="InParanoid" id="A0A6P8YLD3"/>
<evidence type="ECO:0000256" key="1">
    <source>
        <dbReference type="ARBA" id="ARBA00005705"/>
    </source>
</evidence>
<sequence length="418" mass="46496">MEEINPSSCDTFVVLPPLTSHQGVVFGKNSDRPNGEVQELVYLKGQDFPTGAKVSCTYIEIDQVSKTFPVILSKPAWMWGAEMGANDQGVCIGNEAVWSNYKSGDEKQERLLGMDLVRLGLERGGSADEAVTIITQLLEEHGQGGPCSDINPRMFYHNSYLIADRKEAWVLETVGKLWAAERVESGFRNISNALTIGTKMDRKCSNLLDVAKSEGLWDGMGDFHFAKAFGKHNEDAEERKQRGQKMLTILSGGNQFCIVDMLGILRDKESNICRGTDHLNPTASSQVSVLSPVDSAKPSCHWFTGTPDPSISVYKPFVFTPNVQISHLTISPVPDPDPAKIIPRFSTTVDRSHQLYKFHQTATSKPNREEIIAKLRSMEEGCLSEVQAFIDKFEAGQPLTEMDELLKDIVETEIKFYK</sequence>
<dbReference type="FunCoup" id="A0A6P8YLD3">
    <property type="interactions" value="15"/>
</dbReference>
<dbReference type="GO" id="GO:0016805">
    <property type="term" value="F:dipeptidase activity"/>
    <property type="evidence" value="ECO:0007669"/>
    <property type="project" value="InterPro"/>
</dbReference>
<dbReference type="OrthoDB" id="5175656at2759"/>
<dbReference type="RefSeq" id="XP_034237895.1">
    <property type="nucleotide sequence ID" value="XM_034382004.1"/>
</dbReference>
<comment type="similarity">
    <text evidence="1">Belongs to the peptidase C69 family. Secernin subfamily.</text>
</comment>